<organism evidence="2 3">
    <name type="scientific">Actinidia rufa</name>
    <dbReference type="NCBI Taxonomy" id="165716"/>
    <lineage>
        <taxon>Eukaryota</taxon>
        <taxon>Viridiplantae</taxon>
        <taxon>Streptophyta</taxon>
        <taxon>Embryophyta</taxon>
        <taxon>Tracheophyta</taxon>
        <taxon>Spermatophyta</taxon>
        <taxon>Magnoliopsida</taxon>
        <taxon>eudicotyledons</taxon>
        <taxon>Gunneridae</taxon>
        <taxon>Pentapetalae</taxon>
        <taxon>asterids</taxon>
        <taxon>Ericales</taxon>
        <taxon>Actinidiaceae</taxon>
        <taxon>Actinidia</taxon>
    </lineage>
</organism>
<comment type="caution">
    <text evidence="2">The sequence shown here is derived from an EMBL/GenBank/DDBJ whole genome shotgun (WGS) entry which is preliminary data.</text>
</comment>
<accession>A0A7J0FHM0</accession>
<reference evidence="2 3" key="1">
    <citation type="submission" date="2019-07" db="EMBL/GenBank/DDBJ databases">
        <title>De Novo Assembly of kiwifruit Actinidia rufa.</title>
        <authorList>
            <person name="Sugita-Konishi S."/>
            <person name="Sato K."/>
            <person name="Mori E."/>
            <person name="Abe Y."/>
            <person name="Kisaki G."/>
            <person name="Hamano K."/>
            <person name="Suezawa K."/>
            <person name="Otani M."/>
            <person name="Fukuda T."/>
            <person name="Manabe T."/>
            <person name="Gomi K."/>
            <person name="Tabuchi M."/>
            <person name="Akimitsu K."/>
            <person name="Kataoka I."/>
        </authorList>
    </citation>
    <scope>NUCLEOTIDE SEQUENCE [LARGE SCALE GENOMIC DNA]</scope>
    <source>
        <strain evidence="3">cv. Fuchu</strain>
    </source>
</reference>
<keyword evidence="3" id="KW-1185">Reference proteome</keyword>
<gene>
    <name evidence="2" type="ORF">Acr_12g0006240</name>
</gene>
<feature type="region of interest" description="Disordered" evidence="1">
    <location>
        <begin position="92"/>
        <end position="136"/>
    </location>
</feature>
<name>A0A7J0FHM0_9ERIC</name>
<dbReference type="Proteomes" id="UP000585474">
    <property type="component" value="Unassembled WGS sequence"/>
</dbReference>
<proteinExistence type="predicted"/>
<evidence type="ECO:0000313" key="2">
    <source>
        <dbReference type="EMBL" id="GFY98083.1"/>
    </source>
</evidence>
<evidence type="ECO:0000313" key="3">
    <source>
        <dbReference type="Proteomes" id="UP000585474"/>
    </source>
</evidence>
<dbReference type="AlphaFoldDB" id="A0A7J0FHM0"/>
<evidence type="ECO:0000256" key="1">
    <source>
        <dbReference type="SAM" id="MobiDB-lite"/>
    </source>
</evidence>
<dbReference type="EMBL" id="BJWL01000012">
    <property type="protein sequence ID" value="GFY98083.1"/>
    <property type="molecule type" value="Genomic_DNA"/>
</dbReference>
<sequence length="215" mass="23885">MCQSPSGCVGRVAESRFDTPNFMQCVEARLASDFNATCEICSDLRRNYSGDSAWQTGDSKGCSFESSGGTFRVSKENKEMLRERKTEGLYRLEGSVQTGGADVRHESSGTSEKNGQRKQLLHRGTQSKGRGRRDGATATHKVMYFAAHPMGGARHLDLTRELDQKLSDGRLEDIRLHSNGQEGEIVGYLKSSFAAIFHCQEWRLSPPLYKVALLE</sequence>
<protein>
    <submittedName>
        <fullName evidence="2">Uncharacterized protein</fullName>
    </submittedName>
</protein>